<dbReference type="AlphaFoldDB" id="A0A1X9SQW1"/>
<evidence type="ECO:0000256" key="2">
    <source>
        <dbReference type="ARBA" id="ARBA00005528"/>
    </source>
</evidence>
<evidence type="ECO:0000313" key="11">
    <source>
        <dbReference type="EMBL" id="ARQ98613.1"/>
    </source>
</evidence>
<dbReference type="GO" id="GO:0005737">
    <property type="term" value="C:cytoplasm"/>
    <property type="evidence" value="ECO:0007669"/>
    <property type="project" value="UniProtKB-SubCell"/>
</dbReference>
<reference evidence="11 12" key="1">
    <citation type="journal article" date="2017" name="Genome Biol. Evol.">
        <title>Comparative Genomic Analysis Identifies a Campylobacter Clade Deficient in Selenium Metabolism.</title>
        <authorList>
            <person name="Miller W.G."/>
            <person name="Yee E."/>
            <person name="Lopes B.S."/>
            <person name="Chapman M.H."/>
            <person name="Huynh S."/>
            <person name="Bono J.L."/>
            <person name="Parker C.T."/>
            <person name="Strachan N.J.C."/>
            <person name="Forbes K.J."/>
        </authorList>
    </citation>
    <scope>NUCLEOTIDE SEQUENCE [LARGE SCALE GENOMIC DNA]</scope>
    <source>
        <strain evidence="11 12">NCTC 13003</strain>
    </source>
</reference>
<dbReference type="Pfam" id="PF04452">
    <property type="entry name" value="Methyltrans_RNA"/>
    <property type="match status" value="1"/>
</dbReference>
<dbReference type="CDD" id="cd18084">
    <property type="entry name" value="RsmE-like"/>
    <property type="match status" value="1"/>
</dbReference>
<comment type="similarity">
    <text evidence="2 10">Belongs to the RNA methyltransferase RsmE family.</text>
</comment>
<dbReference type="PIRSF" id="PIRSF015601">
    <property type="entry name" value="MTase_slr0722"/>
    <property type="match status" value="1"/>
</dbReference>
<dbReference type="Proteomes" id="UP000194309">
    <property type="component" value="Chromosome"/>
</dbReference>
<dbReference type="PANTHER" id="PTHR30027">
    <property type="entry name" value="RIBOSOMAL RNA SMALL SUBUNIT METHYLTRANSFERASE E"/>
    <property type="match status" value="1"/>
</dbReference>
<keyword evidence="4 10" id="KW-0698">rRNA processing</keyword>
<evidence type="ECO:0000256" key="4">
    <source>
        <dbReference type="ARBA" id="ARBA00022552"/>
    </source>
</evidence>
<keyword evidence="7 10" id="KW-0949">S-adenosyl-L-methionine</keyword>
<dbReference type="GO" id="GO:0070042">
    <property type="term" value="F:rRNA (uridine-N3-)-methyltransferase activity"/>
    <property type="evidence" value="ECO:0007669"/>
    <property type="project" value="TreeGrafter"/>
</dbReference>
<evidence type="ECO:0000256" key="5">
    <source>
        <dbReference type="ARBA" id="ARBA00022603"/>
    </source>
</evidence>
<evidence type="ECO:0000256" key="7">
    <source>
        <dbReference type="ARBA" id="ARBA00022691"/>
    </source>
</evidence>
<keyword evidence="12" id="KW-1185">Reference proteome</keyword>
<dbReference type="Gene3D" id="3.40.1280.10">
    <property type="match status" value="1"/>
</dbReference>
<dbReference type="NCBIfam" id="NF008695">
    <property type="entry name" value="PRK11713.3-3"/>
    <property type="match status" value="1"/>
</dbReference>
<dbReference type="InterPro" id="IPR046887">
    <property type="entry name" value="RsmE_PUA-like"/>
</dbReference>
<name>A0A1X9SQW1_9BACT</name>
<dbReference type="InterPro" id="IPR029028">
    <property type="entry name" value="Alpha/beta_knot_MTases"/>
</dbReference>
<evidence type="ECO:0000256" key="9">
    <source>
        <dbReference type="ARBA" id="ARBA00047944"/>
    </source>
</evidence>
<evidence type="ECO:0000256" key="1">
    <source>
        <dbReference type="ARBA" id="ARBA00004496"/>
    </source>
</evidence>
<protein>
    <recommendedName>
        <fullName evidence="10">Ribosomal RNA small subunit methyltransferase E</fullName>
        <ecNumber evidence="10">2.1.1.193</ecNumber>
    </recommendedName>
</protein>
<dbReference type="SUPFAM" id="SSF75217">
    <property type="entry name" value="alpha/beta knot"/>
    <property type="match status" value="1"/>
</dbReference>
<dbReference type="InterPro" id="IPR029026">
    <property type="entry name" value="tRNA_m1G_MTases_N"/>
</dbReference>
<dbReference type="NCBIfam" id="TIGR00046">
    <property type="entry name" value="RsmE family RNA methyltransferase"/>
    <property type="match status" value="1"/>
</dbReference>
<comment type="function">
    <text evidence="8 10">Specifically methylates the N3 position of the uracil ring of uridine 1498 (m3U1498) in 16S rRNA. Acts on the fully assembled 30S ribosomal subunit.</text>
</comment>
<dbReference type="PANTHER" id="PTHR30027:SF3">
    <property type="entry name" value="16S RRNA (URACIL(1498)-N(3))-METHYLTRANSFERASE"/>
    <property type="match status" value="1"/>
</dbReference>
<dbReference type="EMBL" id="CP018788">
    <property type="protein sequence ID" value="ARQ98613.1"/>
    <property type="molecule type" value="Genomic_DNA"/>
</dbReference>
<comment type="catalytic activity">
    <reaction evidence="9 10">
        <text>uridine(1498) in 16S rRNA + S-adenosyl-L-methionine = N(3)-methyluridine(1498) in 16S rRNA + S-adenosyl-L-homocysteine + H(+)</text>
        <dbReference type="Rhea" id="RHEA:42920"/>
        <dbReference type="Rhea" id="RHEA-COMP:10283"/>
        <dbReference type="Rhea" id="RHEA-COMP:10284"/>
        <dbReference type="ChEBI" id="CHEBI:15378"/>
        <dbReference type="ChEBI" id="CHEBI:57856"/>
        <dbReference type="ChEBI" id="CHEBI:59789"/>
        <dbReference type="ChEBI" id="CHEBI:65315"/>
        <dbReference type="ChEBI" id="CHEBI:74502"/>
        <dbReference type="EC" id="2.1.1.193"/>
    </reaction>
</comment>
<evidence type="ECO:0000256" key="6">
    <source>
        <dbReference type="ARBA" id="ARBA00022679"/>
    </source>
</evidence>
<accession>A0A381D7J1</accession>
<dbReference type="OrthoDB" id="9815641at2"/>
<comment type="subcellular location">
    <subcellularLocation>
        <location evidence="1 10">Cytoplasm</location>
    </subcellularLocation>
</comment>
<dbReference type="STRING" id="1660064.CIGN_0303"/>
<gene>
    <name evidence="11" type="primary">rsmE</name>
    <name evidence="11" type="ORF">CIGN_0303</name>
</gene>
<dbReference type="InterPro" id="IPR046886">
    <property type="entry name" value="RsmE_MTase_dom"/>
</dbReference>
<dbReference type="GO" id="GO:0070475">
    <property type="term" value="P:rRNA base methylation"/>
    <property type="evidence" value="ECO:0007669"/>
    <property type="project" value="TreeGrafter"/>
</dbReference>
<accession>A0A1X9SQW1</accession>
<dbReference type="EC" id="2.1.1.193" evidence="10"/>
<proteinExistence type="inferred from homology"/>
<evidence type="ECO:0000256" key="3">
    <source>
        <dbReference type="ARBA" id="ARBA00022490"/>
    </source>
</evidence>
<dbReference type="Pfam" id="PF20260">
    <property type="entry name" value="PUA_4"/>
    <property type="match status" value="1"/>
</dbReference>
<evidence type="ECO:0000313" key="12">
    <source>
        <dbReference type="Proteomes" id="UP000194309"/>
    </source>
</evidence>
<dbReference type="InterPro" id="IPR006700">
    <property type="entry name" value="RsmE"/>
</dbReference>
<sequence length="218" mass="24429">MKFIYHAGAGSENIDIDGDSFSHLKALRLTQGKRVDIRNLKDGYSYIYEIISMDRRRASLELVFKSLIPFVEHKFELAWAVVDPSVIEKSLPSLNELGVGRLNLVYCEFSQRNIKINLERLERILISSSQQCGRNSIMEIVVFNSIDELLAYKSDVALIDFGGASLSGYEGKEMLFIGPEGGFSQNERDKIGIKFALNSPYILRSNSAIIGVASKILI</sequence>
<evidence type="ECO:0000256" key="8">
    <source>
        <dbReference type="ARBA" id="ARBA00025699"/>
    </source>
</evidence>
<keyword evidence="5 10" id="KW-0489">Methyltransferase</keyword>
<organism evidence="11 12">
    <name type="scientific">Campylobacter devanensis</name>
    <dbReference type="NCBI Taxonomy" id="3161138"/>
    <lineage>
        <taxon>Bacteria</taxon>
        <taxon>Pseudomonadati</taxon>
        <taxon>Campylobacterota</taxon>
        <taxon>Epsilonproteobacteria</taxon>
        <taxon>Campylobacterales</taxon>
        <taxon>Campylobacteraceae</taxon>
        <taxon>Campylobacter</taxon>
    </lineage>
</organism>
<keyword evidence="3 10" id="KW-0963">Cytoplasm</keyword>
<keyword evidence="6 10" id="KW-0808">Transferase</keyword>
<evidence type="ECO:0000256" key="10">
    <source>
        <dbReference type="PIRNR" id="PIRNR015601"/>
    </source>
</evidence>
<dbReference type="KEGG" id="cdev:CIGN_0303"/>